<gene>
    <name evidence="11" type="ordered locus">Desru_3279</name>
</gene>
<dbReference type="GO" id="GO:0015086">
    <property type="term" value="F:cadmium ion transmembrane transporter activity"/>
    <property type="evidence" value="ECO:0007669"/>
    <property type="project" value="TreeGrafter"/>
</dbReference>
<dbReference type="Pfam" id="PF16916">
    <property type="entry name" value="ZT_dimer"/>
    <property type="match status" value="1"/>
</dbReference>
<dbReference type="OrthoDB" id="9806522at2"/>
<feature type="transmembrane region" description="Helical" evidence="8">
    <location>
        <begin position="41"/>
        <end position="58"/>
    </location>
</feature>
<dbReference type="InterPro" id="IPR036837">
    <property type="entry name" value="Cation_efflux_CTD_sf"/>
</dbReference>
<dbReference type="GO" id="GO:0015341">
    <property type="term" value="F:zinc efflux antiporter activity"/>
    <property type="evidence" value="ECO:0007669"/>
    <property type="project" value="TreeGrafter"/>
</dbReference>
<evidence type="ECO:0000256" key="8">
    <source>
        <dbReference type="SAM" id="Phobius"/>
    </source>
</evidence>
<organism evidence="11 12">
    <name type="scientific">Desulforamulus ruminis (strain ATCC 23193 / DSM 2154 / NCIMB 8452 / DL)</name>
    <name type="common">Desulfotomaculum ruminis</name>
    <dbReference type="NCBI Taxonomy" id="696281"/>
    <lineage>
        <taxon>Bacteria</taxon>
        <taxon>Bacillati</taxon>
        <taxon>Bacillota</taxon>
        <taxon>Clostridia</taxon>
        <taxon>Eubacteriales</taxon>
        <taxon>Peptococcaceae</taxon>
        <taxon>Desulforamulus</taxon>
    </lineage>
</organism>
<reference evidence="11 12" key="2">
    <citation type="journal article" date="2012" name="Stand. Genomic Sci.">
        <title>Complete genome sequence of the sulfate-reducing firmicute Desulfotomaculum ruminis type strain (DL(T)).</title>
        <authorList>
            <person name="Spring S."/>
            <person name="Visser M."/>
            <person name="Lu M."/>
            <person name="Copeland A."/>
            <person name="Lapidus A."/>
            <person name="Lucas S."/>
            <person name="Cheng J.F."/>
            <person name="Han C."/>
            <person name="Tapia R."/>
            <person name="Goodwin L.A."/>
            <person name="Pitluck S."/>
            <person name="Ivanova N."/>
            <person name="Land M."/>
            <person name="Hauser L."/>
            <person name="Larimer F."/>
            <person name="Rohde M."/>
            <person name="Goker M."/>
            <person name="Detter J.C."/>
            <person name="Kyrpides N.C."/>
            <person name="Woyke T."/>
            <person name="Schaap P.J."/>
            <person name="Plugge C.M."/>
            <person name="Muyzer G."/>
            <person name="Kuever J."/>
            <person name="Pereira I.A."/>
            <person name="Parshina S.N."/>
            <person name="Bernier-Latmani R."/>
            <person name="Stams A.J."/>
            <person name="Klenk H.P."/>
        </authorList>
    </citation>
    <scope>NUCLEOTIDE SEQUENCE [LARGE SCALE GENOMIC DNA]</scope>
    <source>
        <strain evidence="12">ATCC 23193 / DSM 2154 / NCIB 8452 / DL</strain>
    </source>
</reference>
<feature type="transmembrane region" description="Helical" evidence="8">
    <location>
        <begin position="12"/>
        <end position="35"/>
    </location>
</feature>
<accession>F6DVM5</accession>
<feature type="domain" description="Cation efflux protein cytoplasmic" evidence="10">
    <location>
        <begin position="211"/>
        <end position="288"/>
    </location>
</feature>
<dbReference type="InterPro" id="IPR027469">
    <property type="entry name" value="Cation_efflux_TMD_sf"/>
</dbReference>
<evidence type="ECO:0000259" key="10">
    <source>
        <dbReference type="Pfam" id="PF16916"/>
    </source>
</evidence>
<dbReference type="GO" id="GO:0006882">
    <property type="term" value="P:intracellular zinc ion homeostasis"/>
    <property type="evidence" value="ECO:0007669"/>
    <property type="project" value="TreeGrafter"/>
</dbReference>
<comment type="subcellular location">
    <subcellularLocation>
        <location evidence="1">Cell membrane</location>
        <topology evidence="1">Multi-pass membrane protein</topology>
    </subcellularLocation>
</comment>
<dbReference type="HOGENOM" id="CLU_013430_3_0_9"/>
<dbReference type="InterPro" id="IPR058533">
    <property type="entry name" value="Cation_efflux_TM"/>
</dbReference>
<evidence type="ECO:0000256" key="1">
    <source>
        <dbReference type="ARBA" id="ARBA00004651"/>
    </source>
</evidence>
<feature type="domain" description="Cation efflux protein transmembrane" evidence="9">
    <location>
        <begin position="13"/>
        <end position="206"/>
    </location>
</feature>
<dbReference type="KEGG" id="dru:Desru_3279"/>
<dbReference type="GO" id="GO:0015093">
    <property type="term" value="F:ferrous iron transmembrane transporter activity"/>
    <property type="evidence" value="ECO:0007669"/>
    <property type="project" value="TreeGrafter"/>
</dbReference>
<keyword evidence="6 8" id="KW-1133">Transmembrane helix</keyword>
<keyword evidence="4" id="KW-1003">Cell membrane</keyword>
<evidence type="ECO:0000256" key="3">
    <source>
        <dbReference type="ARBA" id="ARBA00022448"/>
    </source>
</evidence>
<dbReference type="eggNOG" id="COG0053">
    <property type="taxonomic scope" value="Bacteria"/>
</dbReference>
<dbReference type="RefSeq" id="WP_013843231.1">
    <property type="nucleotide sequence ID" value="NC_015589.1"/>
</dbReference>
<dbReference type="InterPro" id="IPR050291">
    <property type="entry name" value="CDF_Transporter"/>
</dbReference>
<keyword evidence="7 8" id="KW-0472">Membrane</keyword>
<dbReference type="FunFam" id="3.30.70.1350:FF:000002">
    <property type="entry name" value="Ferrous-iron efflux pump FieF"/>
    <property type="match status" value="1"/>
</dbReference>
<dbReference type="AlphaFoldDB" id="F6DVM5"/>
<evidence type="ECO:0000256" key="2">
    <source>
        <dbReference type="ARBA" id="ARBA00008114"/>
    </source>
</evidence>
<reference evidence="12" key="1">
    <citation type="submission" date="2011-05" db="EMBL/GenBank/DDBJ databases">
        <title>Complete sequence of Desulfotomaculum ruminis DSM 2154.</title>
        <authorList>
            <person name="Lucas S."/>
            <person name="Copeland A."/>
            <person name="Lapidus A."/>
            <person name="Cheng J.-F."/>
            <person name="Goodwin L."/>
            <person name="Pitluck S."/>
            <person name="Lu M."/>
            <person name="Detter J.C."/>
            <person name="Han C."/>
            <person name="Tapia R."/>
            <person name="Land M."/>
            <person name="Hauser L."/>
            <person name="Kyrpides N."/>
            <person name="Ivanova N."/>
            <person name="Mikhailova N."/>
            <person name="Pagani I."/>
            <person name="Stams A.J.M."/>
            <person name="Plugge C.M."/>
            <person name="Muyzer G."/>
            <person name="Kuever J."/>
            <person name="Parshina S.N."/>
            <person name="Ivanova A.E."/>
            <person name="Nazina T.N."/>
            <person name="Brambilla E."/>
            <person name="Spring S."/>
            <person name="Klenk H.-P."/>
            <person name="Woyke T."/>
        </authorList>
    </citation>
    <scope>NUCLEOTIDE SEQUENCE [LARGE SCALE GENOMIC DNA]</scope>
    <source>
        <strain evidence="12">ATCC 23193 / DSM 2154 / NCIB 8452 / DL</strain>
    </source>
</reference>
<dbReference type="GO" id="GO:0005886">
    <property type="term" value="C:plasma membrane"/>
    <property type="evidence" value="ECO:0007669"/>
    <property type="project" value="UniProtKB-SubCell"/>
</dbReference>
<dbReference type="SUPFAM" id="SSF161111">
    <property type="entry name" value="Cation efflux protein transmembrane domain-like"/>
    <property type="match status" value="1"/>
</dbReference>
<dbReference type="InterPro" id="IPR027470">
    <property type="entry name" value="Cation_efflux_CTD"/>
</dbReference>
<keyword evidence="5 8" id="KW-0812">Transmembrane</keyword>
<dbReference type="Gene3D" id="3.30.70.1350">
    <property type="entry name" value="Cation efflux protein, cytoplasmic domain"/>
    <property type="match status" value="1"/>
</dbReference>
<dbReference type="STRING" id="696281.Desru_3279"/>
<dbReference type="SUPFAM" id="SSF160240">
    <property type="entry name" value="Cation efflux protein cytoplasmic domain-like"/>
    <property type="match status" value="1"/>
</dbReference>
<keyword evidence="12" id="KW-1185">Reference proteome</keyword>
<evidence type="ECO:0000313" key="12">
    <source>
        <dbReference type="Proteomes" id="UP000009234"/>
    </source>
</evidence>
<evidence type="ECO:0000256" key="7">
    <source>
        <dbReference type="ARBA" id="ARBA00023136"/>
    </source>
</evidence>
<dbReference type="InterPro" id="IPR002524">
    <property type="entry name" value="Cation_efflux"/>
</dbReference>
<evidence type="ECO:0000259" key="9">
    <source>
        <dbReference type="Pfam" id="PF01545"/>
    </source>
</evidence>
<feature type="transmembrane region" description="Helical" evidence="8">
    <location>
        <begin position="79"/>
        <end position="100"/>
    </location>
</feature>
<feature type="transmembrane region" description="Helical" evidence="8">
    <location>
        <begin position="112"/>
        <end position="130"/>
    </location>
</feature>
<proteinExistence type="inferred from homology"/>
<dbReference type="Pfam" id="PF01545">
    <property type="entry name" value="Cation_efflux"/>
    <property type="match status" value="1"/>
</dbReference>
<dbReference type="Gene3D" id="1.20.1510.10">
    <property type="entry name" value="Cation efflux protein transmembrane domain"/>
    <property type="match status" value="1"/>
</dbReference>
<protein>
    <submittedName>
        <fullName evidence="11">Cation diffusion facilitator family transporter</fullName>
    </submittedName>
</protein>
<dbReference type="NCBIfam" id="TIGR01297">
    <property type="entry name" value="CDF"/>
    <property type="match status" value="1"/>
</dbReference>
<evidence type="ECO:0000256" key="4">
    <source>
        <dbReference type="ARBA" id="ARBA00022475"/>
    </source>
</evidence>
<comment type="similarity">
    <text evidence="2">Belongs to the cation diffusion facilitator (CDF) transporter (TC 2.A.4) family.</text>
</comment>
<dbReference type="PANTHER" id="PTHR43840">
    <property type="entry name" value="MITOCHONDRIAL METAL TRANSPORTER 1-RELATED"/>
    <property type="match status" value="1"/>
</dbReference>
<dbReference type="PANTHER" id="PTHR43840:SF15">
    <property type="entry name" value="MITOCHONDRIAL METAL TRANSPORTER 1-RELATED"/>
    <property type="match status" value="1"/>
</dbReference>
<name>F6DVM5_DESRL</name>
<sequence length="333" mass="35812">MNIQDKKLKVARLSIFSNTFLTLGKLWVGLVMGSVGVISEAIHSGLDLVASLVAFMAVRQSGKPADKKHPYGHGKFENLAGIIEALLILAAAIGILYQAIEKLLQGGGEVHSLGLGAVVMGISAVVNFVISQRLMKVGAETESPALIADGWHLRTDVYTSLGVFVGLGAIKLTGYTPLDPIIAIGVSLLIVKAAFDLIKDSIGSMLDTRLPQHEEEMIKKVLSRYSDQFLEYHGLRSRKAGPHRHVDLHLVVPRHIPVGAAHILCDQIEAEIKANMPGVEVLIHCEPCESLEQPGEIFCTRPGCGKDLTECPKGRCPIENKNNGTGKEPGSRG</sequence>
<dbReference type="FunFam" id="1.20.1510.10:FF:000006">
    <property type="entry name" value="Divalent cation efflux transporter"/>
    <property type="match status" value="1"/>
</dbReference>
<evidence type="ECO:0000256" key="5">
    <source>
        <dbReference type="ARBA" id="ARBA00022692"/>
    </source>
</evidence>
<keyword evidence="3" id="KW-0813">Transport</keyword>
<dbReference type="Proteomes" id="UP000009234">
    <property type="component" value="Chromosome"/>
</dbReference>
<evidence type="ECO:0000256" key="6">
    <source>
        <dbReference type="ARBA" id="ARBA00022989"/>
    </source>
</evidence>
<evidence type="ECO:0000313" key="11">
    <source>
        <dbReference type="EMBL" id="AEG61485.1"/>
    </source>
</evidence>
<dbReference type="EMBL" id="CP002780">
    <property type="protein sequence ID" value="AEG61485.1"/>
    <property type="molecule type" value="Genomic_DNA"/>
</dbReference>